<dbReference type="RefSeq" id="WP_197529105.1">
    <property type="nucleotide sequence ID" value="NZ_CP036278.1"/>
</dbReference>
<reference evidence="2 3" key="1">
    <citation type="submission" date="2019-02" db="EMBL/GenBank/DDBJ databases">
        <title>Deep-cultivation of Planctomycetes and their phenomic and genomic characterization uncovers novel biology.</title>
        <authorList>
            <person name="Wiegand S."/>
            <person name="Jogler M."/>
            <person name="Boedeker C."/>
            <person name="Pinto D."/>
            <person name="Vollmers J."/>
            <person name="Rivas-Marin E."/>
            <person name="Kohn T."/>
            <person name="Peeters S.H."/>
            <person name="Heuer A."/>
            <person name="Rast P."/>
            <person name="Oberbeckmann S."/>
            <person name="Bunk B."/>
            <person name="Jeske O."/>
            <person name="Meyerdierks A."/>
            <person name="Storesund J.E."/>
            <person name="Kallscheuer N."/>
            <person name="Luecker S."/>
            <person name="Lage O.M."/>
            <person name="Pohl T."/>
            <person name="Merkel B.J."/>
            <person name="Hornburger P."/>
            <person name="Mueller R.-W."/>
            <person name="Bruemmer F."/>
            <person name="Labrenz M."/>
            <person name="Spormann A.M."/>
            <person name="Op den Camp H."/>
            <person name="Overmann J."/>
            <person name="Amann R."/>
            <person name="Jetten M.S.M."/>
            <person name="Mascher T."/>
            <person name="Medema M.H."/>
            <person name="Devos D.P."/>
            <person name="Kaster A.-K."/>
            <person name="Ovreas L."/>
            <person name="Rohde M."/>
            <person name="Galperin M.Y."/>
            <person name="Jogler C."/>
        </authorList>
    </citation>
    <scope>NUCLEOTIDE SEQUENCE [LARGE SCALE GENOMIC DNA]</scope>
    <source>
        <strain evidence="2 3">Pan181</strain>
    </source>
</reference>
<dbReference type="EMBL" id="CP036278">
    <property type="protein sequence ID" value="QDU55821.1"/>
    <property type="molecule type" value="Genomic_DNA"/>
</dbReference>
<evidence type="ECO:0000313" key="3">
    <source>
        <dbReference type="Proteomes" id="UP000315750"/>
    </source>
</evidence>
<organism evidence="2 3">
    <name type="scientific">Aeoliella mucimassa</name>
    <dbReference type="NCBI Taxonomy" id="2527972"/>
    <lineage>
        <taxon>Bacteria</taxon>
        <taxon>Pseudomonadati</taxon>
        <taxon>Planctomycetota</taxon>
        <taxon>Planctomycetia</taxon>
        <taxon>Pirellulales</taxon>
        <taxon>Lacipirellulaceae</taxon>
        <taxon>Aeoliella</taxon>
    </lineage>
</organism>
<proteinExistence type="predicted"/>
<keyword evidence="3" id="KW-1185">Reference proteome</keyword>
<gene>
    <name evidence="2" type="ORF">Pan181_20180</name>
</gene>
<feature type="region of interest" description="Disordered" evidence="1">
    <location>
        <begin position="29"/>
        <end position="51"/>
    </location>
</feature>
<dbReference type="KEGG" id="amuc:Pan181_20180"/>
<feature type="compositionally biased region" description="Pro residues" evidence="1">
    <location>
        <begin position="40"/>
        <end position="51"/>
    </location>
</feature>
<protein>
    <recommendedName>
        <fullName evidence="4">Lipoprotein</fullName>
    </recommendedName>
</protein>
<name>A0A518AM79_9BACT</name>
<evidence type="ECO:0008006" key="4">
    <source>
        <dbReference type="Google" id="ProtNLM"/>
    </source>
</evidence>
<dbReference type="Proteomes" id="UP000315750">
    <property type="component" value="Chromosome"/>
</dbReference>
<accession>A0A518AM79</accession>
<dbReference type="AlphaFoldDB" id="A0A518AM79"/>
<evidence type="ECO:0000256" key="1">
    <source>
        <dbReference type="SAM" id="MobiDB-lite"/>
    </source>
</evidence>
<evidence type="ECO:0000313" key="2">
    <source>
        <dbReference type="EMBL" id="QDU55821.1"/>
    </source>
</evidence>
<dbReference type="PROSITE" id="PS51257">
    <property type="entry name" value="PROKAR_LIPOPROTEIN"/>
    <property type="match status" value="1"/>
</dbReference>
<sequence>MKRVERILTPIKMVLMLVVLVVAMVGCGGGSDKDNQVPDNPAPLPDPSDRY</sequence>